<dbReference type="RefSeq" id="WP_309483371.1">
    <property type="nucleotide sequence ID" value="NZ_CP133720.1"/>
</dbReference>
<keyword evidence="2 5" id="KW-0813">Transport</keyword>
<reference evidence="8" key="1">
    <citation type="submission" date="2023-09" db="EMBL/GenBank/DDBJ databases">
        <title>Undibacterium sp. 20NA77.5 isolated from freshwater.</title>
        <authorList>
            <person name="Le V."/>
            <person name="Ko S.-R."/>
            <person name="Ahn C.-Y."/>
            <person name="Oh H.-M."/>
        </authorList>
    </citation>
    <scope>NUCLEOTIDE SEQUENCE</scope>
    <source>
        <strain evidence="8">20NA77.5</strain>
    </source>
</reference>
<sequence length="300" mass="32459">MSKAERPSAPAPSPERAKKKTSQKSRKTQQQVELKADVWLHMNGEKFGGKQRLALLAAVAETGSITQAAKQIDLSYKAAWDAIEQMNNLAGEPLLERAVGGKGGGGTRLTERGQQLVDNFRIIEQEQALFLQRIQDASQGLHHLIDEALLIKKMNMKTSIRNQYRGVVSHIKTGAVNDEITVRIAGAQDIIAIITHDSTLELELDIGSEVFALVSPSSIVLMEQNPESTQIKLSARNRLTGKISRISTGAINTDISITLAGGAVMSAVITNESCEEMQLKKGQQVQALFKASAVILGVAV</sequence>
<dbReference type="PANTHER" id="PTHR30432">
    <property type="entry name" value="TRANSCRIPTIONAL REGULATOR MODE"/>
    <property type="match status" value="1"/>
</dbReference>
<keyword evidence="9" id="KW-1185">Reference proteome</keyword>
<dbReference type="InterPro" id="IPR016462">
    <property type="entry name" value="ModE"/>
</dbReference>
<feature type="region of interest" description="Disordered" evidence="6">
    <location>
        <begin position="1"/>
        <end position="31"/>
    </location>
</feature>
<proteinExistence type="inferred from homology"/>
<dbReference type="Pfam" id="PF00126">
    <property type="entry name" value="HTH_1"/>
    <property type="match status" value="1"/>
</dbReference>
<evidence type="ECO:0000313" key="8">
    <source>
        <dbReference type="EMBL" id="WMW81894.1"/>
    </source>
</evidence>
<feature type="compositionally biased region" description="Basic residues" evidence="6">
    <location>
        <begin position="17"/>
        <end position="27"/>
    </location>
</feature>
<dbReference type="InterPro" id="IPR004606">
    <property type="entry name" value="Mop_domain"/>
</dbReference>
<dbReference type="InterPro" id="IPR051815">
    <property type="entry name" value="Molybdate_resp_trans_reg"/>
</dbReference>
<evidence type="ECO:0000313" key="9">
    <source>
        <dbReference type="Proteomes" id="UP001181355"/>
    </source>
</evidence>
<dbReference type="InterPro" id="IPR000847">
    <property type="entry name" value="LysR_HTH_N"/>
</dbReference>
<dbReference type="SUPFAM" id="SSF50331">
    <property type="entry name" value="MOP-like"/>
    <property type="match status" value="2"/>
</dbReference>
<evidence type="ECO:0000256" key="6">
    <source>
        <dbReference type="SAM" id="MobiDB-lite"/>
    </source>
</evidence>
<dbReference type="Gene3D" id="1.10.10.10">
    <property type="entry name" value="Winged helix-like DNA-binding domain superfamily/Winged helix DNA-binding domain"/>
    <property type="match status" value="1"/>
</dbReference>
<dbReference type="Proteomes" id="UP001181355">
    <property type="component" value="Chromosome"/>
</dbReference>
<dbReference type="InterPro" id="IPR036388">
    <property type="entry name" value="WH-like_DNA-bd_sf"/>
</dbReference>
<feature type="domain" description="Mop" evidence="7">
    <location>
        <begin position="232"/>
        <end position="298"/>
    </location>
</feature>
<comment type="similarity">
    <text evidence="1 5">Belongs to the ModE family.</text>
</comment>
<dbReference type="Pfam" id="PF03459">
    <property type="entry name" value="TOBE"/>
    <property type="match status" value="2"/>
</dbReference>
<dbReference type="NCBIfam" id="TIGR00637">
    <property type="entry name" value="ModE_repress"/>
    <property type="match status" value="1"/>
</dbReference>
<evidence type="ECO:0000256" key="2">
    <source>
        <dbReference type="ARBA" id="ARBA00022448"/>
    </source>
</evidence>
<dbReference type="PIRSF" id="PIRSF005763">
    <property type="entry name" value="Txn_reg_ModE"/>
    <property type="match status" value="1"/>
</dbReference>
<evidence type="ECO:0000256" key="1">
    <source>
        <dbReference type="ARBA" id="ARBA00008110"/>
    </source>
</evidence>
<dbReference type="EMBL" id="CP133720">
    <property type="protein sequence ID" value="WMW81894.1"/>
    <property type="molecule type" value="Genomic_DNA"/>
</dbReference>
<evidence type="ECO:0000256" key="3">
    <source>
        <dbReference type="ARBA" id="ARBA00022505"/>
    </source>
</evidence>
<organism evidence="8 9">
    <name type="scientific">Undibacterium cyanobacteriorum</name>
    <dbReference type="NCBI Taxonomy" id="3073561"/>
    <lineage>
        <taxon>Bacteria</taxon>
        <taxon>Pseudomonadati</taxon>
        <taxon>Pseudomonadota</taxon>
        <taxon>Betaproteobacteria</taxon>
        <taxon>Burkholderiales</taxon>
        <taxon>Oxalobacteraceae</taxon>
        <taxon>Undibacterium</taxon>
    </lineage>
</organism>
<evidence type="ECO:0000259" key="7">
    <source>
        <dbReference type="PROSITE" id="PS51866"/>
    </source>
</evidence>
<dbReference type="Gene3D" id="2.40.50.100">
    <property type="match status" value="2"/>
</dbReference>
<keyword evidence="3 5" id="KW-0500">Molybdenum</keyword>
<dbReference type="InterPro" id="IPR003725">
    <property type="entry name" value="ModE-bd_N"/>
</dbReference>
<protein>
    <submittedName>
        <fullName evidence="8">TOBE domain-containing protein</fullName>
    </submittedName>
</protein>
<accession>A0ABY9RMG8</accession>
<dbReference type="PROSITE" id="PS51866">
    <property type="entry name" value="MOP"/>
    <property type="match status" value="2"/>
</dbReference>
<dbReference type="InterPro" id="IPR008995">
    <property type="entry name" value="Mo/tungstate-bd_C_term_dom"/>
</dbReference>
<gene>
    <name evidence="8" type="ORF">RF679_06315</name>
</gene>
<dbReference type="InterPro" id="IPR005116">
    <property type="entry name" value="Transp-assoc_OB_typ1"/>
</dbReference>
<evidence type="ECO:0000256" key="5">
    <source>
        <dbReference type="PIRNR" id="PIRNR005763"/>
    </source>
</evidence>
<evidence type="ECO:0000256" key="4">
    <source>
        <dbReference type="ARBA" id="ARBA00022737"/>
    </source>
</evidence>
<dbReference type="PANTHER" id="PTHR30432:SF1">
    <property type="entry name" value="DNA-BINDING TRANSCRIPTIONAL DUAL REGULATOR MODE"/>
    <property type="match status" value="1"/>
</dbReference>
<keyword evidence="4" id="KW-0677">Repeat</keyword>
<dbReference type="SUPFAM" id="SSF46785">
    <property type="entry name" value="Winged helix' DNA-binding domain"/>
    <property type="match status" value="1"/>
</dbReference>
<dbReference type="NCBIfam" id="TIGR00638">
    <property type="entry name" value="Mop"/>
    <property type="match status" value="2"/>
</dbReference>
<feature type="domain" description="Mop" evidence="7">
    <location>
        <begin position="157"/>
        <end position="223"/>
    </location>
</feature>
<name>A0ABY9RMG8_9BURK</name>
<dbReference type="InterPro" id="IPR036390">
    <property type="entry name" value="WH_DNA-bd_sf"/>
</dbReference>